<evidence type="ECO:0000313" key="10">
    <source>
        <dbReference type="Proteomes" id="UP000076400"/>
    </source>
</evidence>
<keyword evidence="10" id="KW-1185">Reference proteome</keyword>
<dbReference type="STRING" id="580166.AUP43_06805"/>
<organism evidence="9 10">
    <name type="scientific">Oceanibaculum pacificum</name>
    <dbReference type="NCBI Taxonomy" id="580166"/>
    <lineage>
        <taxon>Bacteria</taxon>
        <taxon>Pseudomonadati</taxon>
        <taxon>Pseudomonadota</taxon>
        <taxon>Alphaproteobacteria</taxon>
        <taxon>Rhodospirillales</taxon>
        <taxon>Oceanibaculaceae</taxon>
        <taxon>Oceanibaculum</taxon>
    </lineage>
</organism>
<keyword evidence="2" id="KW-0813">Transport</keyword>
<dbReference type="AlphaFoldDB" id="A0A154W7Z3"/>
<gene>
    <name evidence="9" type="ORF">AUP43_06805</name>
</gene>
<dbReference type="PANTHER" id="PTHR23513">
    <property type="entry name" value="INTEGRAL MEMBRANE EFFLUX PROTEIN-RELATED"/>
    <property type="match status" value="1"/>
</dbReference>
<dbReference type="PANTHER" id="PTHR23513:SF11">
    <property type="entry name" value="STAPHYLOFERRIN A TRANSPORTER"/>
    <property type="match status" value="1"/>
</dbReference>
<feature type="transmembrane region" description="Helical" evidence="7">
    <location>
        <begin position="21"/>
        <end position="43"/>
    </location>
</feature>
<reference evidence="9 10" key="1">
    <citation type="submission" date="2015-12" db="EMBL/GenBank/DDBJ databases">
        <title>Genome sequence of Oceanibaculum pacificum MCCC 1A02656.</title>
        <authorList>
            <person name="Lu L."/>
            <person name="Lai Q."/>
            <person name="Shao Z."/>
            <person name="Qian P."/>
        </authorList>
    </citation>
    <scope>NUCLEOTIDE SEQUENCE [LARGE SCALE GENOMIC DNA]</scope>
    <source>
        <strain evidence="9 10">MCCC 1A02656</strain>
    </source>
</reference>
<evidence type="ECO:0000313" key="9">
    <source>
        <dbReference type="EMBL" id="KZD09654.1"/>
    </source>
</evidence>
<protein>
    <recommendedName>
        <fullName evidence="8">Major facilitator superfamily (MFS) profile domain-containing protein</fullName>
    </recommendedName>
</protein>
<evidence type="ECO:0000256" key="7">
    <source>
        <dbReference type="SAM" id="Phobius"/>
    </source>
</evidence>
<feature type="transmembrane region" description="Helical" evidence="7">
    <location>
        <begin position="226"/>
        <end position="244"/>
    </location>
</feature>
<name>A0A154W7Z3_9PROT</name>
<evidence type="ECO:0000256" key="5">
    <source>
        <dbReference type="ARBA" id="ARBA00022989"/>
    </source>
</evidence>
<feature type="transmembrane region" description="Helical" evidence="7">
    <location>
        <begin position="49"/>
        <end position="74"/>
    </location>
</feature>
<dbReference type="CDD" id="cd06173">
    <property type="entry name" value="MFS_MefA_like"/>
    <property type="match status" value="1"/>
</dbReference>
<keyword evidence="5 7" id="KW-1133">Transmembrane helix</keyword>
<dbReference type="RefSeq" id="WP_067554584.1">
    <property type="nucleotide sequence ID" value="NZ_LPXN01000096.1"/>
</dbReference>
<feature type="transmembrane region" description="Helical" evidence="7">
    <location>
        <begin position="353"/>
        <end position="372"/>
    </location>
</feature>
<sequence length="413" mass="43794">MLSRLGPFGRAFSHANYRVYFAGNALSLIGTWMQRIGIGWVAWELTGSSAWLGIVAFADLAPTVLVTIFAGVWVDRIGPMGVARVAQILQVVQALALAALVLTGTINIWLLILLTAFQGTVTAFYQPARLALIPQLVPREDMSAAIALNAINFNLARFIGPAIAGALIAAGGAQWAFAANALTYIAFFVSLVLLKIPPFTPRLGEKRSVLSDVGEGYRYAVQHPGIGPLLVLVIITSTCLRGVFELMPAYADQMFHAGPEGLGLLTAATGAGSIVAGLWLGLRGSVQGLTRISLWGILGSCLSLTAFAATEILWFGMLTIGITGATLLMNGVGMQTLMQNAVTSEMRGRVMGLYWMIFRGGPAFGALALGAASDMFGLHWPLVGACILSVLAWAWCRKRLPRMAQALEAGTGD</sequence>
<comment type="caution">
    <text evidence="9">The sequence shown here is derived from an EMBL/GenBank/DDBJ whole genome shotgun (WGS) entry which is preliminary data.</text>
</comment>
<accession>A0A154W7Z3</accession>
<feature type="transmembrane region" description="Helical" evidence="7">
    <location>
        <begin position="264"/>
        <end position="282"/>
    </location>
</feature>
<dbReference type="GO" id="GO:0022857">
    <property type="term" value="F:transmembrane transporter activity"/>
    <property type="evidence" value="ECO:0007669"/>
    <property type="project" value="InterPro"/>
</dbReference>
<keyword evidence="4 7" id="KW-0812">Transmembrane</keyword>
<dbReference type="Pfam" id="PF05977">
    <property type="entry name" value="MFS_3"/>
    <property type="match status" value="1"/>
</dbReference>
<evidence type="ECO:0000256" key="1">
    <source>
        <dbReference type="ARBA" id="ARBA00004651"/>
    </source>
</evidence>
<dbReference type="Gene3D" id="1.20.1250.20">
    <property type="entry name" value="MFS general substrate transporter like domains"/>
    <property type="match status" value="1"/>
</dbReference>
<evidence type="ECO:0000256" key="6">
    <source>
        <dbReference type="ARBA" id="ARBA00023136"/>
    </source>
</evidence>
<feature type="transmembrane region" description="Helical" evidence="7">
    <location>
        <begin position="313"/>
        <end position="332"/>
    </location>
</feature>
<feature type="transmembrane region" description="Helical" evidence="7">
    <location>
        <begin position="175"/>
        <end position="194"/>
    </location>
</feature>
<dbReference type="PROSITE" id="PS50850">
    <property type="entry name" value="MFS"/>
    <property type="match status" value="1"/>
</dbReference>
<dbReference type="InterPro" id="IPR010290">
    <property type="entry name" value="TM_effector"/>
</dbReference>
<proteinExistence type="predicted"/>
<keyword evidence="6 7" id="KW-0472">Membrane</keyword>
<evidence type="ECO:0000256" key="3">
    <source>
        <dbReference type="ARBA" id="ARBA00022475"/>
    </source>
</evidence>
<feature type="domain" description="Major facilitator superfamily (MFS) profile" evidence="8">
    <location>
        <begin position="11"/>
        <end position="401"/>
    </location>
</feature>
<dbReference type="EMBL" id="LPXN01000096">
    <property type="protein sequence ID" value="KZD09654.1"/>
    <property type="molecule type" value="Genomic_DNA"/>
</dbReference>
<dbReference type="SUPFAM" id="SSF103473">
    <property type="entry name" value="MFS general substrate transporter"/>
    <property type="match status" value="1"/>
</dbReference>
<evidence type="ECO:0000259" key="8">
    <source>
        <dbReference type="PROSITE" id="PS50850"/>
    </source>
</evidence>
<feature type="transmembrane region" description="Helical" evidence="7">
    <location>
        <begin position="289"/>
        <end position="307"/>
    </location>
</feature>
<keyword evidence="3" id="KW-1003">Cell membrane</keyword>
<feature type="transmembrane region" description="Helical" evidence="7">
    <location>
        <begin position="378"/>
        <end position="396"/>
    </location>
</feature>
<comment type="subcellular location">
    <subcellularLocation>
        <location evidence="1">Cell membrane</location>
        <topology evidence="1">Multi-pass membrane protein</topology>
    </subcellularLocation>
</comment>
<dbReference type="InterPro" id="IPR036259">
    <property type="entry name" value="MFS_trans_sf"/>
</dbReference>
<dbReference type="InterPro" id="IPR020846">
    <property type="entry name" value="MFS_dom"/>
</dbReference>
<dbReference type="GO" id="GO:0005886">
    <property type="term" value="C:plasma membrane"/>
    <property type="evidence" value="ECO:0007669"/>
    <property type="project" value="UniProtKB-SubCell"/>
</dbReference>
<evidence type="ECO:0000256" key="2">
    <source>
        <dbReference type="ARBA" id="ARBA00022448"/>
    </source>
</evidence>
<dbReference type="Proteomes" id="UP000076400">
    <property type="component" value="Unassembled WGS sequence"/>
</dbReference>
<evidence type="ECO:0000256" key="4">
    <source>
        <dbReference type="ARBA" id="ARBA00022692"/>
    </source>
</evidence>